<dbReference type="EMBL" id="JBHUDJ010000003">
    <property type="protein sequence ID" value="MFD1587523.1"/>
    <property type="molecule type" value="Genomic_DNA"/>
</dbReference>
<dbReference type="SUPFAM" id="SSF50998">
    <property type="entry name" value="Quinoprotein alcohol dehydrogenase-like"/>
    <property type="match status" value="1"/>
</dbReference>
<dbReference type="Proteomes" id="UP001597119">
    <property type="component" value="Unassembled WGS sequence"/>
</dbReference>
<dbReference type="PANTHER" id="PTHR34512:SF30">
    <property type="entry name" value="OUTER MEMBRANE PROTEIN ASSEMBLY FACTOR BAMB"/>
    <property type="match status" value="1"/>
</dbReference>
<feature type="domain" description="Pyrrolo-quinoline quinone repeat" evidence="2">
    <location>
        <begin position="171"/>
        <end position="341"/>
    </location>
</feature>
<evidence type="ECO:0000256" key="1">
    <source>
        <dbReference type="SAM" id="MobiDB-lite"/>
    </source>
</evidence>
<dbReference type="InterPro" id="IPR018391">
    <property type="entry name" value="PQQ_b-propeller_rpt"/>
</dbReference>
<dbReference type="Pfam" id="PF13360">
    <property type="entry name" value="PQQ_2"/>
    <property type="match status" value="1"/>
</dbReference>
<reference evidence="3 4" key="1">
    <citation type="journal article" date="2019" name="Int. J. Syst. Evol. Microbiol.">
        <title>The Global Catalogue of Microorganisms (GCM) 10K type strain sequencing project: providing services to taxonomists for standard genome sequencing and annotation.</title>
        <authorList>
            <consortium name="The Broad Institute Genomics Platform"/>
            <consortium name="The Broad Institute Genome Sequencing Center for Infectious Disease"/>
            <person name="Wu L."/>
            <person name="Ma J."/>
        </authorList>
    </citation>
    <scope>NUCLEOTIDE SEQUENCE [LARGE SCALE GENOMIC DNA]</scope>
    <source>
        <strain evidence="3 4">CGMCC 1.12125</strain>
    </source>
</reference>
<dbReference type="InterPro" id="IPR002372">
    <property type="entry name" value="PQQ_rpt_dom"/>
</dbReference>
<dbReference type="RefSeq" id="WP_247373178.1">
    <property type="nucleotide sequence ID" value="NZ_JALLGV010000001.1"/>
</dbReference>
<evidence type="ECO:0000313" key="3">
    <source>
        <dbReference type="EMBL" id="MFD1587523.1"/>
    </source>
</evidence>
<feature type="region of interest" description="Disordered" evidence="1">
    <location>
        <begin position="28"/>
        <end position="81"/>
    </location>
</feature>
<organism evidence="3 4">
    <name type="scientific">Halorientalis brevis</name>
    <dbReference type="NCBI Taxonomy" id="1126241"/>
    <lineage>
        <taxon>Archaea</taxon>
        <taxon>Methanobacteriati</taxon>
        <taxon>Methanobacteriota</taxon>
        <taxon>Stenosarchaea group</taxon>
        <taxon>Halobacteria</taxon>
        <taxon>Halobacteriales</taxon>
        <taxon>Haloarculaceae</taxon>
        <taxon>Halorientalis</taxon>
    </lineage>
</organism>
<dbReference type="PANTHER" id="PTHR34512">
    <property type="entry name" value="CELL SURFACE PROTEIN"/>
    <property type="match status" value="1"/>
</dbReference>
<dbReference type="InterPro" id="IPR015943">
    <property type="entry name" value="WD40/YVTN_repeat-like_dom_sf"/>
</dbReference>
<gene>
    <name evidence="3" type="ORF">ACFR9U_11050</name>
</gene>
<keyword evidence="4" id="KW-1185">Reference proteome</keyword>
<evidence type="ECO:0000259" key="2">
    <source>
        <dbReference type="Pfam" id="PF13360"/>
    </source>
</evidence>
<dbReference type="InterPro" id="IPR011047">
    <property type="entry name" value="Quinoprotein_ADH-like_sf"/>
</dbReference>
<evidence type="ECO:0000313" key="4">
    <source>
        <dbReference type="Proteomes" id="UP001597119"/>
    </source>
</evidence>
<comment type="caution">
    <text evidence="3">The sequence shown here is derived from an EMBL/GenBank/DDBJ whole genome shotgun (WGS) entry which is preliminary data.</text>
</comment>
<accession>A0ABD6CCJ6</accession>
<dbReference type="Gene3D" id="2.130.10.10">
    <property type="entry name" value="YVTN repeat-like/Quinoprotein amine dehydrogenase"/>
    <property type="match status" value="1"/>
</dbReference>
<dbReference type="PROSITE" id="PS51257">
    <property type="entry name" value="PROKAR_LIPOPROTEIN"/>
    <property type="match status" value="1"/>
</dbReference>
<dbReference type="AlphaFoldDB" id="A0ABD6CCJ6"/>
<sequence>MPSLRRRDVLKTGGAALAGSALLAGCSSSCPDSGYPTPEKRIDLGDSPVGPFGGAPSGSWPGLHADSANSGYTETGPPTEEVGLRWRTDLPLPDTDAGGLSASSPVVRGGTVAVADSARVHALDVTTGTPRWRSPSISPTTRDTLYEYEANTATPAVGSDGSVYVGTTDGVFALDGSDGRVSWRTDGLSGAGSPTVVGDTVYAAGEETLVALATSDGRERWRRSISWQASQDPPAVSDGTVVLPVDGATVGVDAASGEQRWRAEVDAHTYAVVADGTAFVGNGSGGLHAIDLANGEIAWTFSRGDYRELQTPVVTPDSIYVVEQPGEAGAATFALDRRDGKKPRSRWCSDVGSGAVVAATSDLAFGVVPTSGGPSSVQSIVAFTSDLGDALWALHGEREPSGWPTPPALLDGAMVATTRGGTVAAVGTQSTSGGGD</sequence>
<dbReference type="Gene3D" id="2.40.128.630">
    <property type="match status" value="1"/>
</dbReference>
<name>A0ABD6CCJ6_9EURY</name>
<proteinExistence type="predicted"/>
<dbReference type="SMART" id="SM00564">
    <property type="entry name" value="PQQ"/>
    <property type="match status" value="6"/>
</dbReference>
<protein>
    <submittedName>
        <fullName evidence="3">PQQ-binding-like beta-propeller repeat protein</fullName>
    </submittedName>
</protein>